<dbReference type="Gene3D" id="1.10.150.240">
    <property type="entry name" value="Putative phosphatase, domain 2"/>
    <property type="match status" value="1"/>
</dbReference>
<dbReference type="PRINTS" id="PR00413">
    <property type="entry name" value="HADHALOGNASE"/>
</dbReference>
<dbReference type="Gene3D" id="3.40.50.1000">
    <property type="entry name" value="HAD superfamily/HAD-like"/>
    <property type="match status" value="1"/>
</dbReference>
<dbReference type="PANTHER" id="PTHR43611:SF3">
    <property type="entry name" value="FLAVIN MONONUCLEOTIDE HYDROLASE 1, CHLOROPLATIC"/>
    <property type="match status" value="1"/>
</dbReference>
<evidence type="ECO:0000313" key="2">
    <source>
        <dbReference type="Proteomes" id="UP001348149"/>
    </source>
</evidence>
<dbReference type="SFLD" id="SFLDG01129">
    <property type="entry name" value="C1.5:_HAD__Beta-PGM__Phosphata"/>
    <property type="match status" value="1"/>
</dbReference>
<evidence type="ECO:0000313" key="1">
    <source>
        <dbReference type="EMBL" id="MEC3860704.1"/>
    </source>
</evidence>
<reference evidence="1 2" key="1">
    <citation type="submission" date="2024-01" db="EMBL/GenBank/DDBJ databases">
        <title>Mesobacterium rodlantinim sp. nov., isolated from shallow sea hydrothermal systems off Kueishantao Island.</title>
        <authorList>
            <person name="Su Z."/>
            <person name="Tang K."/>
        </authorList>
    </citation>
    <scope>NUCLEOTIDE SEQUENCE [LARGE SCALE GENOMIC DNA]</scope>
    <source>
        <strain evidence="1 2">TK19101</strain>
    </source>
</reference>
<dbReference type="Pfam" id="PF00702">
    <property type="entry name" value="Hydrolase"/>
    <property type="match status" value="1"/>
</dbReference>
<comment type="caution">
    <text evidence="1">The sequence shown here is derived from an EMBL/GenBank/DDBJ whole genome shotgun (WGS) entry which is preliminary data.</text>
</comment>
<dbReference type="InterPro" id="IPR006439">
    <property type="entry name" value="HAD-SF_hydro_IA"/>
</dbReference>
<dbReference type="RefSeq" id="WP_326296329.1">
    <property type="nucleotide sequence ID" value="NZ_JAYLLH010000005.1"/>
</dbReference>
<accession>A0ABU6HE13</accession>
<proteinExistence type="predicted"/>
<keyword evidence="2" id="KW-1185">Reference proteome</keyword>
<gene>
    <name evidence="1" type="ORF">VK792_05360</name>
</gene>
<dbReference type="InterPro" id="IPR036412">
    <property type="entry name" value="HAD-like_sf"/>
</dbReference>
<dbReference type="EMBL" id="JAYLLH010000005">
    <property type="protein sequence ID" value="MEC3860704.1"/>
    <property type="molecule type" value="Genomic_DNA"/>
</dbReference>
<protein>
    <submittedName>
        <fullName evidence="1">HAD family phosphatase</fullName>
    </submittedName>
</protein>
<sequence length="205" mass="23257">MAIEAVIFDIGNVLLHWQPRAHFDRVLGDARSAQLFSDVPLFETHLKADQGGDMQALFTELAGRYPEWQAEIRMWVDDWLSLVPGQIDRSVETLQALRRQHIPVFALSNFPDGAFDLTEIAFPFLRDFDRRYISGRLKMAKPDAAIFAHVESDCGIAPDRLLFTDDSPANIDAARARGWQTHLFEGPEGWETCLARHGLLERAEP</sequence>
<dbReference type="CDD" id="cd02603">
    <property type="entry name" value="HAD_sEH-N_like"/>
    <property type="match status" value="1"/>
</dbReference>
<dbReference type="InterPro" id="IPR023198">
    <property type="entry name" value="PGP-like_dom2"/>
</dbReference>
<dbReference type="NCBIfam" id="TIGR01509">
    <property type="entry name" value="HAD-SF-IA-v3"/>
    <property type="match status" value="1"/>
</dbReference>
<dbReference type="PANTHER" id="PTHR43611">
    <property type="entry name" value="ALPHA-D-GLUCOSE 1-PHOSPHATE PHOSPHATASE"/>
    <property type="match status" value="1"/>
</dbReference>
<dbReference type="SFLD" id="SFLDS00003">
    <property type="entry name" value="Haloacid_Dehalogenase"/>
    <property type="match status" value="1"/>
</dbReference>
<organism evidence="1 2">
    <name type="scientific">Mesobacterium hydrothermale</name>
    <dbReference type="NCBI Taxonomy" id="3111907"/>
    <lineage>
        <taxon>Bacteria</taxon>
        <taxon>Pseudomonadati</taxon>
        <taxon>Pseudomonadota</taxon>
        <taxon>Alphaproteobacteria</taxon>
        <taxon>Rhodobacterales</taxon>
        <taxon>Roseobacteraceae</taxon>
        <taxon>Mesobacterium</taxon>
    </lineage>
</organism>
<name>A0ABU6HE13_9RHOB</name>
<dbReference type="SUPFAM" id="SSF56784">
    <property type="entry name" value="HAD-like"/>
    <property type="match status" value="1"/>
</dbReference>
<dbReference type="Proteomes" id="UP001348149">
    <property type="component" value="Unassembled WGS sequence"/>
</dbReference>
<dbReference type="InterPro" id="IPR023214">
    <property type="entry name" value="HAD_sf"/>
</dbReference>